<dbReference type="GeneID" id="48308109"/>
<organism evidence="2">
    <name type="scientific">Paenibacillus ihbetae</name>
    <dbReference type="NCBI Taxonomy" id="1870820"/>
    <lineage>
        <taxon>Bacteria</taxon>
        <taxon>Bacillati</taxon>
        <taxon>Bacillota</taxon>
        <taxon>Bacilli</taxon>
        <taxon>Bacillales</taxon>
        <taxon>Paenibacillaceae</taxon>
        <taxon>Paenibacillus</taxon>
    </lineage>
</organism>
<sequence length="103" mass="11581">MKIKVSAVRKRGRIRPAGSRRVFPGMHRLKVVQGPRRRRRAKSGLSRRRGARGRYRLRRVGRAFPVSSQAYNQGFSQAYDEGFKAGFAKGYEDGLAAPPPPIS</sequence>
<feature type="region of interest" description="Disordered" evidence="1">
    <location>
        <begin position="33"/>
        <end position="53"/>
    </location>
</feature>
<evidence type="ECO:0000313" key="2">
    <source>
        <dbReference type="EMBL" id="ANY72467.1"/>
    </source>
</evidence>
<dbReference type="RefSeq" id="WP_099477170.1">
    <property type="nucleotide sequence ID" value="NZ_CP016809.1"/>
</dbReference>
<dbReference type="EMBL" id="CP016809">
    <property type="protein sequence ID" value="ANY72467.1"/>
    <property type="molecule type" value="Genomic_DNA"/>
</dbReference>
<evidence type="ECO:0000256" key="1">
    <source>
        <dbReference type="SAM" id="MobiDB-lite"/>
    </source>
</evidence>
<gene>
    <name evidence="2" type="ORF">BBD41_07635</name>
</gene>
<dbReference type="KEGG" id="pib:BBD41_07635"/>
<name>A0A1B2DXW0_9BACL</name>
<dbReference type="AlphaFoldDB" id="A0A1B2DXW0"/>
<reference evidence="2" key="1">
    <citation type="submission" date="2016-08" db="EMBL/GenBank/DDBJ databases">
        <title>Complete Genome Seqeunce of Paenibacillus sp. nov. IHBB 9852 from high altitute lake of Indian trans-Himalayas.</title>
        <authorList>
            <person name="Kiran S."/>
            <person name="Swarnkar M.K."/>
            <person name="Rana A."/>
            <person name="Tewari R."/>
            <person name="Gulati A."/>
        </authorList>
    </citation>
    <scope>NUCLEOTIDE SEQUENCE [LARGE SCALE GENOMIC DNA]</scope>
    <source>
        <strain evidence="2">IHBB 9852</strain>
    </source>
</reference>
<accession>A0A1B2DXW0</accession>
<protein>
    <submittedName>
        <fullName evidence="2">Uncharacterized protein</fullName>
    </submittedName>
</protein>
<proteinExistence type="predicted"/>